<name>A0A9X9LTZ9_GULGU</name>
<keyword evidence="2" id="KW-1185">Reference proteome</keyword>
<dbReference type="AlphaFoldDB" id="A0A9X9LTZ9"/>
<comment type="caution">
    <text evidence="1">The sequence shown here is derived from an EMBL/GenBank/DDBJ whole genome shotgun (WGS) entry which is preliminary data.</text>
</comment>
<evidence type="ECO:0000313" key="1">
    <source>
        <dbReference type="EMBL" id="VCW91211.1"/>
    </source>
</evidence>
<gene>
    <name evidence="1" type="ORF">BN2614_LOCUS1</name>
</gene>
<proteinExistence type="predicted"/>
<dbReference type="Proteomes" id="UP000269945">
    <property type="component" value="Unassembled WGS sequence"/>
</dbReference>
<protein>
    <submittedName>
        <fullName evidence="1">Uncharacterized protein</fullName>
    </submittedName>
</protein>
<sequence>MLIDTVVVGWTPASSQFSVKNNLRKRELLAGRPHFPIAHQVTQEYRRSGVLRTSLQADPRHAKGEKKATVLMVSVMSPGTGGRRSL</sequence>
<evidence type="ECO:0000313" key="2">
    <source>
        <dbReference type="Proteomes" id="UP000269945"/>
    </source>
</evidence>
<dbReference type="EMBL" id="CYRY02017404">
    <property type="protein sequence ID" value="VCW91211.1"/>
    <property type="molecule type" value="Genomic_DNA"/>
</dbReference>
<organism evidence="1 2">
    <name type="scientific">Gulo gulo</name>
    <name type="common">Wolverine</name>
    <name type="synonym">Gluton</name>
    <dbReference type="NCBI Taxonomy" id="48420"/>
    <lineage>
        <taxon>Eukaryota</taxon>
        <taxon>Metazoa</taxon>
        <taxon>Chordata</taxon>
        <taxon>Craniata</taxon>
        <taxon>Vertebrata</taxon>
        <taxon>Euteleostomi</taxon>
        <taxon>Mammalia</taxon>
        <taxon>Eutheria</taxon>
        <taxon>Laurasiatheria</taxon>
        <taxon>Carnivora</taxon>
        <taxon>Caniformia</taxon>
        <taxon>Musteloidea</taxon>
        <taxon>Mustelidae</taxon>
        <taxon>Guloninae</taxon>
        <taxon>Gulo</taxon>
    </lineage>
</organism>
<reference evidence="1 2" key="1">
    <citation type="submission" date="2018-10" db="EMBL/GenBank/DDBJ databases">
        <authorList>
            <person name="Ekblom R."/>
            <person name="Jareborg N."/>
        </authorList>
    </citation>
    <scope>NUCLEOTIDE SEQUENCE [LARGE SCALE GENOMIC DNA]</scope>
    <source>
        <tissue evidence="1">Muscle</tissue>
    </source>
</reference>
<accession>A0A9X9LTZ9</accession>